<dbReference type="InterPro" id="IPR013581">
    <property type="entry name" value="PDR_assoc"/>
</dbReference>
<dbReference type="Pfam" id="PF00005">
    <property type="entry name" value="ABC_tran"/>
    <property type="match status" value="2"/>
</dbReference>
<feature type="transmembrane region" description="Helical" evidence="11">
    <location>
        <begin position="573"/>
        <end position="594"/>
    </location>
</feature>
<name>A0A1D1YAF0_9ARAE</name>
<keyword evidence="7" id="KW-0067">ATP-binding</keyword>
<comment type="similarity">
    <text evidence="2">Belongs to the ABC transporter superfamily. ABCG family. PDR (TC 3.A.1.205) subfamily.</text>
</comment>
<dbReference type="SUPFAM" id="SSF52540">
    <property type="entry name" value="P-loop containing nucleoside triphosphate hydrolases"/>
    <property type="match status" value="2"/>
</dbReference>
<feature type="transmembrane region" description="Helical" evidence="11">
    <location>
        <begin position="1215"/>
        <end position="1235"/>
    </location>
</feature>
<dbReference type="InterPro" id="IPR003593">
    <property type="entry name" value="AAA+_ATPase"/>
</dbReference>
<dbReference type="InterPro" id="IPR043926">
    <property type="entry name" value="ABCG_dom"/>
</dbReference>
<dbReference type="Pfam" id="PF19055">
    <property type="entry name" value="ABC2_membrane_7"/>
    <property type="match status" value="1"/>
</dbReference>
<dbReference type="SMART" id="SM00382">
    <property type="entry name" value="AAA"/>
    <property type="match status" value="2"/>
</dbReference>
<feature type="transmembrane region" description="Helical" evidence="11">
    <location>
        <begin position="658"/>
        <end position="681"/>
    </location>
</feature>
<proteinExistence type="inferred from homology"/>
<evidence type="ECO:0000256" key="9">
    <source>
        <dbReference type="ARBA" id="ARBA00023136"/>
    </source>
</evidence>
<keyword evidence="8 11" id="KW-1133">Transmembrane helix</keyword>
<feature type="transmembrane region" description="Helical" evidence="11">
    <location>
        <begin position="1185"/>
        <end position="1209"/>
    </location>
</feature>
<evidence type="ECO:0000256" key="4">
    <source>
        <dbReference type="ARBA" id="ARBA00022692"/>
    </source>
</evidence>
<dbReference type="Gene3D" id="3.40.50.300">
    <property type="entry name" value="P-loop containing nucleotide triphosphate hydrolases"/>
    <property type="match status" value="2"/>
</dbReference>
<evidence type="ECO:0000256" key="10">
    <source>
        <dbReference type="ARBA" id="ARBA00037747"/>
    </source>
</evidence>
<evidence type="ECO:0000256" key="6">
    <source>
        <dbReference type="ARBA" id="ARBA00022741"/>
    </source>
</evidence>
<dbReference type="PROSITE" id="PS50893">
    <property type="entry name" value="ABC_TRANSPORTER_2"/>
    <property type="match status" value="2"/>
</dbReference>
<keyword evidence="4 11" id="KW-0812">Transmembrane</keyword>
<keyword evidence="6" id="KW-0547">Nucleotide-binding</keyword>
<dbReference type="GO" id="GO:0005886">
    <property type="term" value="C:plasma membrane"/>
    <property type="evidence" value="ECO:0007669"/>
    <property type="project" value="UniProtKB-ARBA"/>
</dbReference>
<keyword evidence="9 11" id="KW-0472">Membrane</keyword>
<dbReference type="InterPro" id="IPR003439">
    <property type="entry name" value="ABC_transporter-like_ATP-bd"/>
</dbReference>
<evidence type="ECO:0000256" key="3">
    <source>
        <dbReference type="ARBA" id="ARBA00022448"/>
    </source>
</evidence>
<dbReference type="GO" id="GO:0140359">
    <property type="term" value="F:ABC-type transporter activity"/>
    <property type="evidence" value="ECO:0007669"/>
    <property type="project" value="InterPro"/>
</dbReference>
<evidence type="ECO:0000256" key="5">
    <source>
        <dbReference type="ARBA" id="ARBA00022737"/>
    </source>
</evidence>
<dbReference type="InterPro" id="IPR013525">
    <property type="entry name" value="ABC2_TM"/>
</dbReference>
<dbReference type="GO" id="GO:0005524">
    <property type="term" value="F:ATP binding"/>
    <property type="evidence" value="ECO:0007669"/>
    <property type="project" value="UniProtKB-KW"/>
</dbReference>
<feature type="domain" description="ABC transporter" evidence="12">
    <location>
        <begin position="67"/>
        <end position="334"/>
    </location>
</feature>
<dbReference type="PANTHER" id="PTHR19241">
    <property type="entry name" value="ATP-BINDING CASSETTE TRANSPORTER"/>
    <property type="match status" value="1"/>
</dbReference>
<evidence type="ECO:0000256" key="7">
    <source>
        <dbReference type="ARBA" id="ARBA00022840"/>
    </source>
</evidence>
<dbReference type="CDD" id="cd03232">
    <property type="entry name" value="ABCG_PDR_domain2"/>
    <property type="match status" value="1"/>
</dbReference>
<feature type="transmembrane region" description="Helical" evidence="11">
    <location>
        <begin position="432"/>
        <end position="450"/>
    </location>
</feature>
<keyword evidence="5" id="KW-0677">Repeat</keyword>
<feature type="transmembrane region" description="Helical" evidence="11">
    <location>
        <begin position="1102"/>
        <end position="1128"/>
    </location>
</feature>
<accession>A0A1D1YAF0</accession>
<reference evidence="13" key="1">
    <citation type="submission" date="2015-07" db="EMBL/GenBank/DDBJ databases">
        <title>Transcriptome Assembly of Anthurium amnicola.</title>
        <authorList>
            <person name="Suzuki J."/>
        </authorList>
    </citation>
    <scope>NUCLEOTIDE SEQUENCE</scope>
</reference>
<evidence type="ECO:0000256" key="11">
    <source>
        <dbReference type="SAM" id="Phobius"/>
    </source>
</evidence>
<dbReference type="Pfam" id="PF08370">
    <property type="entry name" value="PDR_assoc"/>
    <property type="match status" value="1"/>
</dbReference>
<feature type="transmembrane region" description="Helical" evidence="11">
    <location>
        <begin position="1148"/>
        <end position="1173"/>
    </location>
</feature>
<feature type="domain" description="ABC transporter" evidence="12">
    <location>
        <begin position="727"/>
        <end position="979"/>
    </location>
</feature>
<dbReference type="InterPro" id="IPR034003">
    <property type="entry name" value="ABCG_PDR_2"/>
</dbReference>
<evidence type="ECO:0000313" key="13">
    <source>
        <dbReference type="EMBL" id="JAT51615.1"/>
    </source>
</evidence>
<feature type="transmembrane region" description="Helical" evidence="11">
    <location>
        <begin position="1072"/>
        <end position="1090"/>
    </location>
</feature>
<feature type="transmembrane region" description="Helical" evidence="11">
    <location>
        <begin position="1247"/>
        <end position="1266"/>
    </location>
</feature>
<comment type="subcellular location">
    <subcellularLocation>
        <location evidence="1">Membrane</location>
        <topology evidence="1">Multi-pass membrane protein</topology>
    </subcellularLocation>
</comment>
<dbReference type="InterPro" id="IPR027417">
    <property type="entry name" value="P-loop_NTPase"/>
</dbReference>
<evidence type="ECO:0000256" key="1">
    <source>
        <dbReference type="ARBA" id="ARBA00004141"/>
    </source>
</evidence>
<dbReference type="FunFam" id="3.40.50.300:FF:000532">
    <property type="entry name" value="ABC transporter G family member 34"/>
    <property type="match status" value="1"/>
</dbReference>
<feature type="transmembrane region" description="Helical" evidence="11">
    <location>
        <begin position="525"/>
        <end position="542"/>
    </location>
</feature>
<feature type="transmembrane region" description="Helical" evidence="11">
    <location>
        <begin position="462"/>
        <end position="480"/>
    </location>
</feature>
<keyword evidence="3" id="KW-0813">Transport</keyword>
<feature type="transmembrane region" description="Helical" evidence="11">
    <location>
        <begin position="1296"/>
        <end position="1319"/>
    </location>
</feature>
<dbReference type="Pfam" id="PF01061">
    <property type="entry name" value="ABC2_membrane"/>
    <property type="match status" value="2"/>
</dbReference>
<dbReference type="EMBL" id="GDJX01016321">
    <property type="protein sequence ID" value="JAT51615.1"/>
    <property type="molecule type" value="Transcribed_RNA"/>
</dbReference>
<protein>
    <submittedName>
        <fullName evidence="13">ABC transporter G family member 39</fullName>
    </submittedName>
</protein>
<evidence type="ECO:0000259" key="12">
    <source>
        <dbReference type="PROSITE" id="PS50893"/>
    </source>
</evidence>
<evidence type="ECO:0000256" key="2">
    <source>
        <dbReference type="ARBA" id="ARBA00006012"/>
    </source>
</evidence>
<feature type="transmembrane region" description="Helical" evidence="11">
    <location>
        <begin position="500"/>
        <end position="519"/>
    </location>
</feature>
<dbReference type="FunFam" id="3.40.50.300:FF:000157">
    <property type="entry name" value="ABC transporter G family member 34"/>
    <property type="match status" value="1"/>
</dbReference>
<sequence length="1327" mass="149684">MEGSLETDVELGEFLGRQQDGKASVGRRLSQIEVRFEGLNVDAERREGQRALPTLLNSTLNVTQELMGLLGLYPSKKQPVRILEHMEGRIRPSRMTLILGHPGSGKSTLLRAMAGKLNPSLKVGGKVTYNGQDLSQFVPQRTCAYVSQHDLHHAEMTVRETLNFSAQMLGANDAYELLRDVITTDKATKTTVKPEVATCEADKRKFVVEYVLKILGLQECADIILGDEMRRGISGGQKKRVTTGEMLVGLARCFFMDDISTGLDSSTTFEMVKFLRQMTHSMGLTMAISLLQLTPEVFDLFDDLILLCEGKIIYLGPCKNVLGFFESKGFKCPEKKNTTDFLQEVTSKVDQAQYWAGCQSTYEFISAKQFAEFFHSMSHSRFLDEELQKENGQSNRDISPTEKGYNISRWGHFKACFSRELLLIKRNSPVHIFKTIQIALLGFIVMTLFFRTEMKHQSVADGNRFLGVIFAAVVTVKFNGMTELAMTIKRLPTFYKQRELLFLPGWALLSSVVLLSIPLSFLETAIWTGLTYYVVGFAPSAIRFFQQFLALFCVHQMSMAIFRFIAVVGRTQVMSNILGTATLIAIYILGGFVISKDAIQPWLAWGHWISPMTYGQNAVAVNEFLDERWSMQFQYGHTTDTVGRTILRARGMFTEMHWFWICIGALLGFSLLFNIFSLFALEYLNAPVTQVNIHISEATTKVVNVEEQTLEETSHCGMVLPFKSLTLAFSHISYSVDMPKGMKKHGAREKRLPLLHDVTGAFRPGVLTALMGITGAGKTTLLDVLAGRKTGGYIEGNISISGYPKKQETFARVTGYCEQTDIHSPFLTVYESIQFSARLRLPANISTPTRNLFVDEVMDLVELKPLKNAMVGLSGTNGLSAEQRKRLTIAVELVSSPSIIFMDEPTTGLDARAAAIVMRTVRKTVDTGCSVVCTIHQPSIEIFEAFDELLLLKRGQLIYGGPMGPSSQNMVQYFEAIPGVPKLKDGQNPATWMLDVSSSSMELKLHVDYAKIFQSSDLYIKNLELVDELNKPQPNSEDLHFTSKNDQSTKAQCMACMWKQNMSYWKNPEQNVIRFIITIATSLLLGTVFWDIGSKITTEQDIFNILGVMYGSALFLGFVNASMVQPIVGMERVVFYRERASRMYSSMPYAFAQVIVEIPYITVQILIISAVTYTMIGFQFTIAKLLWFMFFTFMNLAYFTLFGMMTAALTPTQEIASIFSFFLFILWNLFSGFFIPRTMIPIWWRWYYWADPCAWTIFGLMISQLGDQRELINVPGKSDQSVKEFLQDYLGLQDKYFSLIVSLHLGVVALFLLVFIISIKRLNFQTR</sequence>
<organism evidence="13">
    <name type="scientific">Anthurium amnicola</name>
    <dbReference type="NCBI Taxonomy" id="1678845"/>
    <lineage>
        <taxon>Eukaryota</taxon>
        <taxon>Viridiplantae</taxon>
        <taxon>Streptophyta</taxon>
        <taxon>Embryophyta</taxon>
        <taxon>Tracheophyta</taxon>
        <taxon>Spermatophyta</taxon>
        <taxon>Magnoliopsida</taxon>
        <taxon>Liliopsida</taxon>
        <taxon>Araceae</taxon>
        <taxon>Pothoideae</taxon>
        <taxon>Potheae</taxon>
        <taxon>Anthurium</taxon>
    </lineage>
</organism>
<comment type="function">
    <text evidence="10">May be a general defense protein.</text>
</comment>
<gene>
    <name evidence="13" type="primary">ABCG39_0</name>
    <name evidence="13" type="ORF">g.41623</name>
</gene>
<dbReference type="GO" id="GO:0016887">
    <property type="term" value="F:ATP hydrolysis activity"/>
    <property type="evidence" value="ECO:0007669"/>
    <property type="project" value="InterPro"/>
</dbReference>
<evidence type="ECO:0000256" key="8">
    <source>
        <dbReference type="ARBA" id="ARBA00022989"/>
    </source>
</evidence>